<proteinExistence type="predicted"/>
<dbReference type="SUPFAM" id="SSF51126">
    <property type="entry name" value="Pectin lyase-like"/>
    <property type="match status" value="1"/>
</dbReference>
<dbReference type="InterPro" id="IPR011050">
    <property type="entry name" value="Pectin_lyase_fold/virulence"/>
</dbReference>
<comment type="caution">
    <text evidence="1">The sequence shown here is derived from an EMBL/GenBank/DDBJ whole genome shotgun (WGS) entry which is preliminary data.</text>
</comment>
<reference evidence="1 2" key="1">
    <citation type="submission" date="2017-06" db="EMBL/GenBank/DDBJ databases">
        <title>Description of Rhodopirellula bahusiensis sp. nov.</title>
        <authorList>
            <person name="Kizina J."/>
            <person name="Harder J."/>
        </authorList>
    </citation>
    <scope>NUCLEOTIDE SEQUENCE [LARGE SCALE GENOMIC DNA]</scope>
    <source>
        <strain evidence="1 2">SWK21</strain>
    </source>
</reference>
<dbReference type="InterPro" id="IPR036439">
    <property type="entry name" value="Dockerin_dom_sf"/>
</dbReference>
<dbReference type="Proteomes" id="UP000225740">
    <property type="component" value="Unassembled WGS sequence"/>
</dbReference>
<gene>
    <name evidence="1" type="ORF">CEE69_22215</name>
</gene>
<evidence type="ECO:0008006" key="3">
    <source>
        <dbReference type="Google" id="ProtNLM"/>
    </source>
</evidence>
<dbReference type="GO" id="GO:0004553">
    <property type="term" value="F:hydrolase activity, hydrolyzing O-glycosyl compounds"/>
    <property type="evidence" value="ECO:0007669"/>
    <property type="project" value="InterPro"/>
</dbReference>
<name>A0A2G1W2B5_9BACT</name>
<dbReference type="Pfam" id="PF17963">
    <property type="entry name" value="Big_9"/>
    <property type="match status" value="1"/>
</dbReference>
<evidence type="ECO:0000313" key="1">
    <source>
        <dbReference type="EMBL" id="PHQ33178.1"/>
    </source>
</evidence>
<keyword evidence="2" id="KW-1185">Reference proteome</keyword>
<dbReference type="Gene3D" id="1.10.1330.10">
    <property type="entry name" value="Dockerin domain"/>
    <property type="match status" value="1"/>
</dbReference>
<sequence length="717" mass="74617">MTNGMRARRLSIEGLESRELLAAYVIESGADTSLGQALVSAIELSNSTQEADTITLPQGFVDIPEGAPAISGELSIFGSGPGTQIGGSAGHRIFSVLSGSSLSLSQMHLIGGEVQQGGALLNAGELQLRDVSIVGGSAERGGAIFNSGHLVISNAAIANSIAVEGGAIYNTGSVLGDQVAFVGNRASGGQGGGAVNNQGLLDLTDSVLVENESIYFGGAISTAGVVRLSSTAVTSNVSEFGSGIAILGGQYSGQVSTAGESIIAGNSAGELGVNDIAQFDVGSAGALLSPLLSAEGSVEAADAAINELYQTLDLPKFSELTDLRGANFEAQRDQNGEFQVVSRVGSTSGVALVEERYLLISLPVESVGTLLPSMSARAPSWDRIVASQAGSNDLSFSYDGNAIVFELSELGSSPNTKYEWADLVVQSVNSSAGSSVLVNNFDTVGVQSTTLRYLPSAGFSGSDLLTVTAVDAEGLERTGTIDVEVFDDITGKLQVVANESSDGTLDVQLEVPGNGVSQQVRTFSLVVSYDTEVMRFNDVAAVSPAYRSLSSVERIYDRAGQVVGVELSGFTTNDPTEIIATLQLQRIAQGNAMIEVRPEFGWSFVEGVTPLSPKVVDVEYDRFRPYDVNRDGEVTAVDALQIINALNSQNSPSLSLDVSGDADVTSLDALQVINYLNAFGPSGEPLVRAQVSHTTDLFSKDDEDERDQDGRIGSLLF</sequence>
<organism evidence="1 2">
    <name type="scientific">Rhodopirellula bahusiensis</name>
    <dbReference type="NCBI Taxonomy" id="2014065"/>
    <lineage>
        <taxon>Bacteria</taxon>
        <taxon>Pseudomonadati</taxon>
        <taxon>Planctomycetota</taxon>
        <taxon>Planctomycetia</taxon>
        <taxon>Pirellulales</taxon>
        <taxon>Pirellulaceae</taxon>
        <taxon>Rhodopirellula</taxon>
    </lineage>
</organism>
<dbReference type="SUPFAM" id="SSF63446">
    <property type="entry name" value="Type I dockerin domain"/>
    <property type="match status" value="1"/>
</dbReference>
<dbReference type="Pfam" id="PF00404">
    <property type="entry name" value="Dockerin_1"/>
    <property type="match status" value="1"/>
</dbReference>
<dbReference type="InterPro" id="IPR002105">
    <property type="entry name" value="Dockerin_1_rpt"/>
</dbReference>
<dbReference type="EMBL" id="NIZW01000019">
    <property type="protein sequence ID" value="PHQ33178.1"/>
    <property type="molecule type" value="Genomic_DNA"/>
</dbReference>
<dbReference type="GO" id="GO:0000272">
    <property type="term" value="P:polysaccharide catabolic process"/>
    <property type="evidence" value="ECO:0007669"/>
    <property type="project" value="InterPro"/>
</dbReference>
<dbReference type="Gene3D" id="2.60.40.3440">
    <property type="match status" value="1"/>
</dbReference>
<dbReference type="AlphaFoldDB" id="A0A2G1W2B5"/>
<accession>A0A2G1W2B5</accession>
<dbReference type="CDD" id="cd14256">
    <property type="entry name" value="Dockerin_I"/>
    <property type="match status" value="1"/>
</dbReference>
<protein>
    <recommendedName>
        <fullName evidence="3">Dockerin type I repeat protein</fullName>
    </recommendedName>
</protein>
<evidence type="ECO:0000313" key="2">
    <source>
        <dbReference type="Proteomes" id="UP000225740"/>
    </source>
</evidence>